<dbReference type="AlphaFoldDB" id="A0AAW1UAI7"/>
<dbReference type="InterPro" id="IPR019787">
    <property type="entry name" value="Znf_PHD-finger"/>
</dbReference>
<dbReference type="Pfam" id="PF25298">
    <property type="entry name" value="Baculo_FP_2nd"/>
    <property type="match status" value="1"/>
</dbReference>
<name>A0AAW1UAI7_9CUCU</name>
<evidence type="ECO:0000256" key="4">
    <source>
        <dbReference type="PROSITE-ProRule" id="PRU00146"/>
    </source>
</evidence>
<evidence type="ECO:0000256" key="6">
    <source>
        <dbReference type="SAM" id="MobiDB-lite"/>
    </source>
</evidence>
<keyword evidence="9" id="KW-1185">Reference proteome</keyword>
<keyword evidence="3" id="KW-0862">Zinc</keyword>
<feature type="region of interest" description="Disordered" evidence="6">
    <location>
        <begin position="75"/>
        <end position="111"/>
    </location>
</feature>
<feature type="coiled-coil region" evidence="5">
    <location>
        <begin position="131"/>
        <end position="165"/>
    </location>
</feature>
<organism evidence="8 9">
    <name type="scientific">Henosepilachna vigintioctopunctata</name>
    <dbReference type="NCBI Taxonomy" id="420089"/>
    <lineage>
        <taxon>Eukaryota</taxon>
        <taxon>Metazoa</taxon>
        <taxon>Ecdysozoa</taxon>
        <taxon>Arthropoda</taxon>
        <taxon>Hexapoda</taxon>
        <taxon>Insecta</taxon>
        <taxon>Pterygota</taxon>
        <taxon>Neoptera</taxon>
        <taxon>Endopterygota</taxon>
        <taxon>Coleoptera</taxon>
        <taxon>Polyphaga</taxon>
        <taxon>Cucujiformia</taxon>
        <taxon>Coccinelloidea</taxon>
        <taxon>Coccinellidae</taxon>
        <taxon>Epilachninae</taxon>
        <taxon>Epilachnini</taxon>
        <taxon>Henosepilachna</taxon>
    </lineage>
</organism>
<dbReference type="SMART" id="SM00249">
    <property type="entry name" value="PHD"/>
    <property type="match status" value="1"/>
</dbReference>
<dbReference type="PROSITE" id="PS50016">
    <property type="entry name" value="ZF_PHD_2"/>
    <property type="match status" value="1"/>
</dbReference>
<dbReference type="SUPFAM" id="SSF57903">
    <property type="entry name" value="FYVE/PHD zinc finger"/>
    <property type="match status" value="1"/>
</dbReference>
<reference evidence="8 9" key="1">
    <citation type="submission" date="2023-03" db="EMBL/GenBank/DDBJ databases">
        <title>Genome insight into feeding habits of ladybird beetles.</title>
        <authorList>
            <person name="Li H.-S."/>
            <person name="Huang Y.-H."/>
            <person name="Pang H."/>
        </authorList>
    </citation>
    <scope>NUCLEOTIDE SEQUENCE [LARGE SCALE GENOMIC DNA]</scope>
    <source>
        <strain evidence="8">SYSU_2023b</strain>
        <tissue evidence="8">Whole body</tissue>
    </source>
</reference>
<dbReference type="PROSITE" id="PS01359">
    <property type="entry name" value="ZF_PHD_1"/>
    <property type="match status" value="1"/>
</dbReference>
<evidence type="ECO:0000256" key="1">
    <source>
        <dbReference type="ARBA" id="ARBA00022723"/>
    </source>
</evidence>
<dbReference type="GO" id="GO:0008270">
    <property type="term" value="F:zinc ion binding"/>
    <property type="evidence" value="ECO:0007669"/>
    <property type="project" value="UniProtKB-KW"/>
</dbReference>
<dbReference type="InterPro" id="IPR057251">
    <property type="entry name" value="FP_C"/>
</dbReference>
<keyword evidence="5" id="KW-0175">Coiled coil</keyword>
<dbReference type="InterPro" id="IPR019786">
    <property type="entry name" value="Zinc_finger_PHD-type_CS"/>
</dbReference>
<dbReference type="Proteomes" id="UP001431783">
    <property type="component" value="Unassembled WGS sequence"/>
</dbReference>
<protein>
    <recommendedName>
        <fullName evidence="7">PHD-type domain-containing protein</fullName>
    </recommendedName>
</protein>
<feature type="domain" description="PHD-type" evidence="7">
    <location>
        <begin position="15"/>
        <end position="72"/>
    </location>
</feature>
<evidence type="ECO:0000313" key="8">
    <source>
        <dbReference type="EMBL" id="KAK9878083.1"/>
    </source>
</evidence>
<dbReference type="InterPro" id="IPR013083">
    <property type="entry name" value="Znf_RING/FYVE/PHD"/>
</dbReference>
<keyword evidence="2 4" id="KW-0863">Zinc-finger</keyword>
<dbReference type="InterPro" id="IPR001965">
    <property type="entry name" value="Znf_PHD"/>
</dbReference>
<gene>
    <name evidence="8" type="ORF">WA026_020725</name>
</gene>
<evidence type="ECO:0000259" key="7">
    <source>
        <dbReference type="PROSITE" id="PS50016"/>
    </source>
</evidence>
<dbReference type="EMBL" id="JARQZJ010000045">
    <property type="protein sequence ID" value="KAK9878083.1"/>
    <property type="molecule type" value="Genomic_DNA"/>
</dbReference>
<dbReference type="InterPro" id="IPR011011">
    <property type="entry name" value="Znf_FYVE_PHD"/>
</dbReference>
<evidence type="ECO:0000256" key="2">
    <source>
        <dbReference type="ARBA" id="ARBA00022771"/>
    </source>
</evidence>
<proteinExistence type="predicted"/>
<comment type="caution">
    <text evidence="8">The sequence shown here is derived from an EMBL/GenBank/DDBJ whole genome shotgun (WGS) entry which is preliminary data.</text>
</comment>
<keyword evidence="1" id="KW-0479">Metal-binding</keyword>
<evidence type="ECO:0000256" key="3">
    <source>
        <dbReference type="ARBA" id="ARBA00022833"/>
    </source>
</evidence>
<dbReference type="Gene3D" id="3.30.40.10">
    <property type="entry name" value="Zinc/RING finger domain, C3HC4 (zinc finger)"/>
    <property type="match status" value="1"/>
</dbReference>
<evidence type="ECO:0000256" key="5">
    <source>
        <dbReference type="SAM" id="Coils"/>
    </source>
</evidence>
<accession>A0AAW1UAI7</accession>
<feature type="compositionally biased region" description="Acidic residues" evidence="6">
    <location>
        <begin position="85"/>
        <end position="97"/>
    </location>
</feature>
<sequence length="330" mass="38400">MVNKKTTKKKTAVNHLLCGFCKKQISKTKYKIPCSGTCSKYFHEDCTTLDKDQLKKLKDGKMEWLCITCSTVEESEQESGTGSDSDTEEETDDDTEMETEKSQPTKNKRSAKRNITLEDIAEKLDMIWNTISSQKQEIKKLKRNIQELKQDNIEITREIEKIKSGKNSEKQSSFRNNIIINGFNEIKATELKGQVLKTLKLIKNDLADNDIDKCKIIGKNEKPMIRVILKNYEDKKEIMKAKRNVNLSTKNLGLQDDRTLYLNHELTRENQILFKQAREMKKDFNYKYIWATEENIKLRKTEGSTVITIKDKHQLDEIKNNESKNNDSKN</sequence>
<evidence type="ECO:0000313" key="9">
    <source>
        <dbReference type="Proteomes" id="UP001431783"/>
    </source>
</evidence>